<name>A0A5P8W368_9NOSO</name>
<organism evidence="4 5">
    <name type="scientific">Nostoc sphaeroides CCNUC1</name>
    <dbReference type="NCBI Taxonomy" id="2653204"/>
    <lineage>
        <taxon>Bacteria</taxon>
        <taxon>Bacillati</taxon>
        <taxon>Cyanobacteriota</taxon>
        <taxon>Cyanophyceae</taxon>
        <taxon>Nostocales</taxon>
        <taxon>Nostocaceae</taxon>
        <taxon>Nostoc</taxon>
    </lineage>
</organism>
<feature type="coiled-coil region" evidence="1">
    <location>
        <begin position="320"/>
        <end position="372"/>
    </location>
</feature>
<dbReference type="RefSeq" id="WP_152589718.1">
    <property type="nucleotide sequence ID" value="NZ_CP045226.1"/>
</dbReference>
<gene>
    <name evidence="4" type="ORF">GXM_04667</name>
</gene>
<proteinExistence type="predicted"/>
<keyword evidence="2" id="KW-0812">Transmembrane</keyword>
<sequence>MKQHHNFDELAFGQLNSPLQSTNSSPNTSNSRYWFSHLKVGQKIGIGYALILSIAVLGTSIGFLIADHYQRQAQKREEAAIEELYKMYQLKTSVFRVRTNQHKLILYMDQPKRWQEQYTLLLNYVEQARQVWFEFKTNYSIENPNLYDSVIEQEAVHRLLQAHQGFDTYLQRTEALFHDNNPSKLSPNKIRTAQTKLFNFMHSSSIFMIDDFLDDITNLVEVIAQEYQQANWELQRAEKLRLNIILGSLSLSIAIATLLAIYTSRAIARPIQAVTHVAQQVTEESNFDLQAPVTTNDEVGILATSLNRLILEVQQLITVQNDANEQLEVYSQVLEEKVRERTRELNEKNLSLKMALEELRCTQAQLGETEDNSDKT</sequence>
<evidence type="ECO:0000256" key="1">
    <source>
        <dbReference type="SAM" id="Coils"/>
    </source>
</evidence>
<dbReference type="EMBL" id="CP045226">
    <property type="protein sequence ID" value="QFS47177.1"/>
    <property type="molecule type" value="Genomic_DNA"/>
</dbReference>
<evidence type="ECO:0000313" key="4">
    <source>
        <dbReference type="EMBL" id="QFS47177.1"/>
    </source>
</evidence>
<dbReference type="Gene3D" id="6.10.340.10">
    <property type="match status" value="1"/>
</dbReference>
<dbReference type="InterPro" id="IPR003660">
    <property type="entry name" value="HAMP_dom"/>
</dbReference>
<reference evidence="4 5" key="1">
    <citation type="submission" date="2019-10" db="EMBL/GenBank/DDBJ databases">
        <title>Genomic and transcriptomic insights into the perfect genentic adaptation of a filamentous nitrogen-fixing cyanobacterium to rice fields.</title>
        <authorList>
            <person name="Chen Z."/>
        </authorList>
    </citation>
    <scope>NUCLEOTIDE SEQUENCE [LARGE SCALE GENOMIC DNA]</scope>
    <source>
        <strain evidence="4">CCNUC1</strain>
    </source>
</reference>
<evidence type="ECO:0000259" key="3">
    <source>
        <dbReference type="PROSITE" id="PS50885"/>
    </source>
</evidence>
<dbReference type="GO" id="GO:0016020">
    <property type="term" value="C:membrane"/>
    <property type="evidence" value="ECO:0007669"/>
    <property type="project" value="InterPro"/>
</dbReference>
<dbReference type="SUPFAM" id="SSF158472">
    <property type="entry name" value="HAMP domain-like"/>
    <property type="match status" value="1"/>
</dbReference>
<evidence type="ECO:0000313" key="5">
    <source>
        <dbReference type="Proteomes" id="UP000326678"/>
    </source>
</evidence>
<dbReference type="CDD" id="cd06225">
    <property type="entry name" value="HAMP"/>
    <property type="match status" value="1"/>
</dbReference>
<dbReference type="PROSITE" id="PS50885">
    <property type="entry name" value="HAMP"/>
    <property type="match status" value="1"/>
</dbReference>
<feature type="domain" description="HAMP" evidence="3">
    <location>
        <begin position="265"/>
        <end position="318"/>
    </location>
</feature>
<accession>A0A5P8W368</accession>
<keyword evidence="2" id="KW-1133">Transmembrane helix</keyword>
<dbReference type="Proteomes" id="UP000326678">
    <property type="component" value="Chromosome Gxm1"/>
</dbReference>
<feature type="transmembrane region" description="Helical" evidence="2">
    <location>
        <begin position="242"/>
        <end position="262"/>
    </location>
</feature>
<keyword evidence="5" id="KW-1185">Reference proteome</keyword>
<dbReference type="AlphaFoldDB" id="A0A5P8W368"/>
<dbReference type="GO" id="GO:0007165">
    <property type="term" value="P:signal transduction"/>
    <property type="evidence" value="ECO:0007669"/>
    <property type="project" value="InterPro"/>
</dbReference>
<dbReference type="KEGG" id="nsh:GXM_04667"/>
<dbReference type="PANTHER" id="PTHR32089:SF112">
    <property type="entry name" value="LYSOZYME-LIKE PROTEIN-RELATED"/>
    <property type="match status" value="1"/>
</dbReference>
<keyword evidence="1" id="KW-0175">Coiled coil</keyword>
<keyword evidence="2" id="KW-0472">Membrane</keyword>
<dbReference type="Pfam" id="PF00672">
    <property type="entry name" value="HAMP"/>
    <property type="match status" value="1"/>
</dbReference>
<dbReference type="SMART" id="SM00304">
    <property type="entry name" value="HAMP"/>
    <property type="match status" value="1"/>
</dbReference>
<feature type="transmembrane region" description="Helical" evidence="2">
    <location>
        <begin position="44"/>
        <end position="66"/>
    </location>
</feature>
<protein>
    <submittedName>
        <fullName evidence="4">HAMP domain-containing protein</fullName>
    </submittedName>
</protein>
<evidence type="ECO:0000256" key="2">
    <source>
        <dbReference type="SAM" id="Phobius"/>
    </source>
</evidence>
<dbReference type="PANTHER" id="PTHR32089">
    <property type="entry name" value="METHYL-ACCEPTING CHEMOTAXIS PROTEIN MCPB"/>
    <property type="match status" value="1"/>
</dbReference>